<protein>
    <submittedName>
        <fullName evidence="3">Heat shock 70 kDa protein 12A</fullName>
    </submittedName>
</protein>
<organism evidence="3 4">
    <name type="scientific">Lunasporangiospora selenospora</name>
    <dbReference type="NCBI Taxonomy" id="979761"/>
    <lineage>
        <taxon>Eukaryota</taxon>
        <taxon>Fungi</taxon>
        <taxon>Fungi incertae sedis</taxon>
        <taxon>Mucoromycota</taxon>
        <taxon>Mortierellomycotina</taxon>
        <taxon>Mortierellomycetes</taxon>
        <taxon>Mortierellales</taxon>
        <taxon>Mortierellaceae</taxon>
        <taxon>Lunasporangiospora</taxon>
    </lineage>
</organism>
<keyword evidence="1" id="KW-0547">Nucleotide-binding</keyword>
<evidence type="ECO:0000313" key="3">
    <source>
        <dbReference type="EMBL" id="KAF9585711.1"/>
    </source>
</evidence>
<dbReference type="PANTHER" id="PTHR14187:SF5">
    <property type="entry name" value="HEAT SHOCK 70 KDA PROTEIN 12A"/>
    <property type="match status" value="1"/>
</dbReference>
<gene>
    <name evidence="3" type="primary">HSPA12A_1</name>
    <name evidence="3" type="ORF">BGW38_001124</name>
</gene>
<dbReference type="InterPro" id="IPR043129">
    <property type="entry name" value="ATPase_NBD"/>
</dbReference>
<evidence type="ECO:0000313" key="4">
    <source>
        <dbReference type="Proteomes" id="UP000780801"/>
    </source>
</evidence>
<dbReference type="InterPro" id="IPR013126">
    <property type="entry name" value="Hsp_70_fam"/>
</dbReference>
<dbReference type="GO" id="GO:0005524">
    <property type="term" value="F:ATP binding"/>
    <property type="evidence" value="ECO:0007669"/>
    <property type="project" value="UniProtKB-KW"/>
</dbReference>
<keyword evidence="2" id="KW-0067">ATP-binding</keyword>
<evidence type="ECO:0000256" key="2">
    <source>
        <dbReference type="ARBA" id="ARBA00022840"/>
    </source>
</evidence>
<dbReference type="Pfam" id="PF00012">
    <property type="entry name" value="HSP70"/>
    <property type="match status" value="1"/>
</dbReference>
<keyword evidence="3" id="KW-0346">Stress response</keyword>
<dbReference type="OrthoDB" id="2963168at2759"/>
<proteinExistence type="predicted"/>
<dbReference type="Gene3D" id="3.90.640.10">
    <property type="entry name" value="Actin, Chain A, domain 4"/>
    <property type="match status" value="1"/>
</dbReference>
<sequence>MPTKVEGDLNTKTKTILRQFKLHLDEGYSKDPLPVQVDLIRAIADYLKAMNSHVKGKIMNDNHDSYNQQDFRYCLTVPAMWSERAKNSMRQAALLAELINDFDHPDRLLLVTEPEAAALYCQLKCTQFDLGHKDRFMVCDAGGGTVDLIVYEVEKTNEGTFLSEVTKGHGASCGSIFLDQNFKRLVQEKFSSQGVTLEPKPLNKIVENFVEHVKPIFESDSDHALDLPVGAYLSQVRDPEAIEILDGSMLFSRKELESRVFDPVIEQVYSLIDQQLSSARDCTAIILVGGFGASNHLLARVRRQFEGLGIKIVRAPRPELAVVRGAVYAALKPKIVTTRVSRQCYGIRINMRFREGIDGPLDRKEFSHGSYCHNRFKCLVQKGQKVQTDECISTTIMCRKGTSNDVLLPIYAFSGDGETPDFIHSKGMYRLADIRVKSAFSPSDPLDTKLEYQFKMFIGRNEIKSVVLLKGEEYAASIDFDSEQADNKNK</sequence>
<dbReference type="SUPFAM" id="SSF53067">
    <property type="entry name" value="Actin-like ATPase domain"/>
    <property type="match status" value="2"/>
</dbReference>
<keyword evidence="4" id="KW-1185">Reference proteome</keyword>
<evidence type="ECO:0000256" key="1">
    <source>
        <dbReference type="ARBA" id="ARBA00022741"/>
    </source>
</evidence>
<dbReference type="Proteomes" id="UP000780801">
    <property type="component" value="Unassembled WGS sequence"/>
</dbReference>
<dbReference type="PANTHER" id="PTHR14187">
    <property type="entry name" value="ALPHA KINASE/ELONGATION FACTOR 2 KINASE"/>
    <property type="match status" value="1"/>
</dbReference>
<dbReference type="Gene3D" id="3.30.420.40">
    <property type="match status" value="2"/>
</dbReference>
<dbReference type="EMBL" id="JAABOA010000134">
    <property type="protein sequence ID" value="KAF9585711.1"/>
    <property type="molecule type" value="Genomic_DNA"/>
</dbReference>
<accession>A0A9P6G3M7</accession>
<name>A0A9P6G3M7_9FUNG</name>
<dbReference type="CDD" id="cd10170">
    <property type="entry name" value="ASKHA_NBD_HSP70"/>
    <property type="match status" value="1"/>
</dbReference>
<comment type="caution">
    <text evidence="3">The sequence shown here is derived from an EMBL/GenBank/DDBJ whole genome shotgun (WGS) entry which is preliminary data.</text>
</comment>
<dbReference type="AlphaFoldDB" id="A0A9P6G3M7"/>
<dbReference type="GO" id="GO:0140662">
    <property type="term" value="F:ATP-dependent protein folding chaperone"/>
    <property type="evidence" value="ECO:0007669"/>
    <property type="project" value="InterPro"/>
</dbReference>
<reference evidence="3" key="1">
    <citation type="journal article" date="2020" name="Fungal Divers.">
        <title>Resolving the Mortierellaceae phylogeny through synthesis of multi-gene phylogenetics and phylogenomics.</title>
        <authorList>
            <person name="Vandepol N."/>
            <person name="Liber J."/>
            <person name="Desiro A."/>
            <person name="Na H."/>
            <person name="Kennedy M."/>
            <person name="Barry K."/>
            <person name="Grigoriev I.V."/>
            <person name="Miller A.N."/>
            <person name="O'Donnell K."/>
            <person name="Stajich J.E."/>
            <person name="Bonito G."/>
        </authorList>
    </citation>
    <scope>NUCLEOTIDE SEQUENCE</scope>
    <source>
        <strain evidence="3">KOD1015</strain>
    </source>
</reference>